<reference evidence="2" key="1">
    <citation type="journal article" date="2018" name="BMC Genomics">
        <title>Genomic insights into host adaptation between the wheat stripe rust pathogen (Puccinia striiformis f. sp. tritici) and the barley stripe rust pathogen (Puccinia striiformis f. sp. hordei).</title>
        <authorList>
            <person name="Xia C."/>
            <person name="Wang M."/>
            <person name="Yin C."/>
            <person name="Cornejo O.E."/>
            <person name="Hulbert S.H."/>
            <person name="Chen X."/>
        </authorList>
    </citation>
    <scope>NUCLEOTIDE SEQUENCE [LARGE SCALE GENOMIC DNA]</scope>
    <source>
        <strain evidence="2">93-210</strain>
    </source>
</reference>
<proteinExistence type="predicted"/>
<comment type="caution">
    <text evidence="1">The sequence shown here is derived from an EMBL/GenBank/DDBJ whole genome shotgun (WGS) entry which is preliminary data.</text>
</comment>
<evidence type="ECO:0000313" key="2">
    <source>
        <dbReference type="Proteomes" id="UP001060170"/>
    </source>
</evidence>
<gene>
    <name evidence="1" type="ORF">MJO28_012913</name>
</gene>
<organism evidence="1 2">
    <name type="scientific">Puccinia striiformis f. sp. tritici</name>
    <dbReference type="NCBI Taxonomy" id="168172"/>
    <lineage>
        <taxon>Eukaryota</taxon>
        <taxon>Fungi</taxon>
        <taxon>Dikarya</taxon>
        <taxon>Basidiomycota</taxon>
        <taxon>Pucciniomycotina</taxon>
        <taxon>Pucciniomycetes</taxon>
        <taxon>Pucciniales</taxon>
        <taxon>Pucciniaceae</taxon>
        <taxon>Puccinia</taxon>
    </lineage>
</organism>
<accession>A0ACC0DYR9</accession>
<reference evidence="2" key="2">
    <citation type="journal article" date="2018" name="Mol. Plant Microbe Interact.">
        <title>Genome sequence resources for the wheat stripe rust pathogen (Puccinia striiformis f. sp. tritici) and the barley stripe rust pathogen (Puccinia striiformis f. sp. hordei).</title>
        <authorList>
            <person name="Xia C."/>
            <person name="Wang M."/>
            <person name="Yin C."/>
            <person name="Cornejo O.E."/>
            <person name="Hulbert S.H."/>
            <person name="Chen X."/>
        </authorList>
    </citation>
    <scope>NUCLEOTIDE SEQUENCE [LARGE SCALE GENOMIC DNA]</scope>
    <source>
        <strain evidence="2">93-210</strain>
    </source>
</reference>
<evidence type="ECO:0000313" key="1">
    <source>
        <dbReference type="EMBL" id="KAI7940628.1"/>
    </source>
</evidence>
<keyword evidence="2" id="KW-1185">Reference proteome</keyword>
<dbReference type="EMBL" id="CM045877">
    <property type="protein sequence ID" value="KAI7940628.1"/>
    <property type="molecule type" value="Genomic_DNA"/>
</dbReference>
<name>A0ACC0DYR9_9BASI</name>
<protein>
    <submittedName>
        <fullName evidence="1">Uncharacterized protein</fullName>
    </submittedName>
</protein>
<sequence>MVKIQNEDRDLGFNGTNVEEFLYWYQKAAKEDGASEYDMACQLICFVRSNEVYDIIEICEGYINCNWPELRVSMIFYWGRLDIPRFTRQDLEALVCSWSTKEASFSLQECQVFRKFWDPIALYVLRDESIDTIDKISEMLQSLEHQLKNQSAPSQPPVELVEPQEFTSLKSPSIPLSPCFGTAQDATLSVLESDEEERDIKTNFSERLIAEPSQAEGLLFTPGSSPKSLSLSMFCFEEEITKDHFNVLDGGLCEIPNAEVSDVVLSELLEEFSTPVSDPVLGRFSCPLGFRTFPIPNDQPVEVTRVEERIFLLDPTRPEIIQPVFLSQFKNNLNQMEESAGLGEDHNHFMDIIDPLDHSLNSDSLIFGSTLIHDQELKHSPDSVNTISSTQNSDRQKISNTTKIIQGISSPLACSHLSSTSSDLATLRDEHKLPSFGFEEEASTFSNQFSTLQLTNDQDLSFQDSPQDFLRDEDKLIFFQLSSSCCVAIFGQNLSI</sequence>
<dbReference type="Proteomes" id="UP001060170">
    <property type="component" value="Chromosome 13"/>
</dbReference>
<reference evidence="1 2" key="3">
    <citation type="journal article" date="2022" name="Microbiol. Spectr.">
        <title>Folding features and dynamics of 3D genome architecture in plant fungal pathogens.</title>
        <authorList>
            <person name="Xia C."/>
        </authorList>
    </citation>
    <scope>NUCLEOTIDE SEQUENCE [LARGE SCALE GENOMIC DNA]</scope>
    <source>
        <strain evidence="1 2">93-210</strain>
    </source>
</reference>